<keyword evidence="8" id="KW-0732">Signal</keyword>
<dbReference type="PROSITE" id="PS50005">
    <property type="entry name" value="TPR"/>
    <property type="match status" value="3"/>
</dbReference>
<dbReference type="Pfam" id="PF13181">
    <property type="entry name" value="TPR_8"/>
    <property type="match status" value="1"/>
</dbReference>
<accession>A0A937FW41</accession>
<proteinExistence type="inferred from homology"/>
<evidence type="ECO:0000256" key="5">
    <source>
        <dbReference type="ARBA" id="ARBA00038253"/>
    </source>
</evidence>
<dbReference type="InterPro" id="IPR011990">
    <property type="entry name" value="TPR-like_helical_dom_sf"/>
</dbReference>
<dbReference type="InterPro" id="IPR019734">
    <property type="entry name" value="TPR_rpt"/>
</dbReference>
<evidence type="ECO:0000313" key="9">
    <source>
        <dbReference type="EMBL" id="MBL6445401.1"/>
    </source>
</evidence>
<keyword evidence="4 6" id="KW-0802">TPR repeat</keyword>
<comment type="similarity">
    <text evidence="5">Belongs to the Rap family.</text>
</comment>
<evidence type="ECO:0000256" key="6">
    <source>
        <dbReference type="PROSITE-ProRule" id="PRU00339"/>
    </source>
</evidence>
<dbReference type="RefSeq" id="WP_202854947.1">
    <property type="nucleotide sequence ID" value="NZ_JAEUGD010000014.1"/>
</dbReference>
<feature type="chain" id="PRO_5037314075" evidence="8">
    <location>
        <begin position="23"/>
        <end position="454"/>
    </location>
</feature>
<dbReference type="EMBL" id="JAEUGD010000014">
    <property type="protein sequence ID" value="MBL6445401.1"/>
    <property type="molecule type" value="Genomic_DNA"/>
</dbReference>
<keyword evidence="7" id="KW-0812">Transmembrane</keyword>
<evidence type="ECO:0000313" key="10">
    <source>
        <dbReference type="Proteomes" id="UP000614216"/>
    </source>
</evidence>
<evidence type="ECO:0000256" key="2">
    <source>
        <dbReference type="ARBA" id="ARBA00022490"/>
    </source>
</evidence>
<dbReference type="PANTHER" id="PTHR46630">
    <property type="entry name" value="TETRATRICOPEPTIDE REPEAT PROTEIN 29"/>
    <property type="match status" value="1"/>
</dbReference>
<dbReference type="Pfam" id="PF07719">
    <property type="entry name" value="TPR_2"/>
    <property type="match status" value="1"/>
</dbReference>
<comment type="caution">
    <text evidence="9">The sequence shown here is derived from an EMBL/GenBank/DDBJ whole genome shotgun (WGS) entry which is preliminary data.</text>
</comment>
<dbReference type="InterPro" id="IPR051476">
    <property type="entry name" value="Bac_ResReg_Asp_Phosphatase"/>
</dbReference>
<protein>
    <submittedName>
        <fullName evidence="9">Tetratricopeptide repeat protein</fullName>
    </submittedName>
</protein>
<organism evidence="9 10">
    <name type="scientific">Fulvivirga marina</name>
    <dbReference type="NCBI Taxonomy" id="2494733"/>
    <lineage>
        <taxon>Bacteria</taxon>
        <taxon>Pseudomonadati</taxon>
        <taxon>Bacteroidota</taxon>
        <taxon>Cytophagia</taxon>
        <taxon>Cytophagales</taxon>
        <taxon>Fulvivirgaceae</taxon>
        <taxon>Fulvivirga</taxon>
    </lineage>
</organism>
<comment type="subcellular location">
    <subcellularLocation>
        <location evidence="1">Cytoplasm</location>
    </subcellularLocation>
</comment>
<keyword evidence="3" id="KW-0677">Repeat</keyword>
<keyword evidence="2" id="KW-0963">Cytoplasm</keyword>
<feature type="transmembrane region" description="Helical" evidence="7">
    <location>
        <begin position="411"/>
        <end position="429"/>
    </location>
</feature>
<reference evidence="9" key="1">
    <citation type="submission" date="2021-01" db="EMBL/GenBank/DDBJ databases">
        <title>Fulvivirga kasyanovii gen. nov., sp nov., a novel member of the phylum Bacteroidetes isolated from seawater in a mussel farm.</title>
        <authorList>
            <person name="Zhao L.-H."/>
            <person name="Wang Z.-J."/>
        </authorList>
    </citation>
    <scope>NUCLEOTIDE SEQUENCE</scope>
    <source>
        <strain evidence="9">29W222</strain>
    </source>
</reference>
<name>A0A937FW41_9BACT</name>
<gene>
    <name evidence="9" type="ORF">JMN32_03730</name>
</gene>
<dbReference type="PANTHER" id="PTHR46630:SF1">
    <property type="entry name" value="TETRATRICOPEPTIDE REPEAT PROTEIN 29"/>
    <property type="match status" value="1"/>
</dbReference>
<dbReference type="PROSITE" id="PS51257">
    <property type="entry name" value="PROKAR_LIPOPROTEIN"/>
    <property type="match status" value="1"/>
</dbReference>
<dbReference type="Proteomes" id="UP000614216">
    <property type="component" value="Unassembled WGS sequence"/>
</dbReference>
<sequence>MKIVRVALMAIVFFTACNTETAEPSATQLPDDPEQLKALLEGAQSAQVKLEAYSALHNIHRKTDPELAFFYLEKQWLLAKDVSNYLEAGKACYNMGLIKKNEGDFVKAVEFYLEAINNFEEVGDLTKMGSALNNLGVIFMETGNFEYAIKFYNNTKNIYEANQDVRRQILANYNLGICYFSQKEADYATAEKYLKDAERLAEGLAERKAYYLNKIYNYLGALYYKKGDYTKAKEAYLESVNFTEPAEESDQFQYIAYANVSEAEMGAGNYEAAHQWMEKALNIAQGANLKAELMISGYNIQGQLYQHQGKYKESIEALEAAIALADDNIINEPLQETLRIIRLSYKGLNKLGKAVSADRYDHILELDGKQDRLEKDLVENTNFQALQAALGLSIELDNQRKENRAEVEEKAVFIIITILLALIVGIIAYRLRTKAMALTHAGNKLSLVQEILKD</sequence>
<evidence type="ECO:0000256" key="7">
    <source>
        <dbReference type="SAM" id="Phobius"/>
    </source>
</evidence>
<dbReference type="AlphaFoldDB" id="A0A937FW41"/>
<evidence type="ECO:0000256" key="3">
    <source>
        <dbReference type="ARBA" id="ARBA00022737"/>
    </source>
</evidence>
<feature type="signal peptide" evidence="8">
    <location>
        <begin position="1"/>
        <end position="22"/>
    </location>
</feature>
<dbReference type="GO" id="GO:0005737">
    <property type="term" value="C:cytoplasm"/>
    <property type="evidence" value="ECO:0007669"/>
    <property type="project" value="UniProtKB-SubCell"/>
</dbReference>
<evidence type="ECO:0000256" key="1">
    <source>
        <dbReference type="ARBA" id="ARBA00004496"/>
    </source>
</evidence>
<dbReference type="SUPFAM" id="SSF48452">
    <property type="entry name" value="TPR-like"/>
    <property type="match status" value="2"/>
</dbReference>
<dbReference type="SMART" id="SM00028">
    <property type="entry name" value="TPR"/>
    <property type="match status" value="6"/>
</dbReference>
<feature type="repeat" description="TPR" evidence="6">
    <location>
        <begin position="295"/>
        <end position="328"/>
    </location>
</feature>
<keyword evidence="10" id="KW-1185">Reference proteome</keyword>
<feature type="repeat" description="TPR" evidence="6">
    <location>
        <begin position="129"/>
        <end position="162"/>
    </location>
</feature>
<keyword evidence="7" id="KW-1133">Transmembrane helix</keyword>
<dbReference type="InterPro" id="IPR013105">
    <property type="entry name" value="TPR_2"/>
</dbReference>
<evidence type="ECO:0000256" key="4">
    <source>
        <dbReference type="ARBA" id="ARBA00022803"/>
    </source>
</evidence>
<evidence type="ECO:0000256" key="8">
    <source>
        <dbReference type="SAM" id="SignalP"/>
    </source>
</evidence>
<keyword evidence="7" id="KW-0472">Membrane</keyword>
<feature type="repeat" description="TPR" evidence="6">
    <location>
        <begin position="213"/>
        <end position="246"/>
    </location>
</feature>
<dbReference type="Gene3D" id="1.25.40.10">
    <property type="entry name" value="Tetratricopeptide repeat domain"/>
    <property type="match status" value="2"/>
</dbReference>
<dbReference type="Pfam" id="PF13424">
    <property type="entry name" value="TPR_12"/>
    <property type="match status" value="2"/>
</dbReference>